<evidence type="ECO:0000256" key="11">
    <source>
        <dbReference type="ARBA" id="ARBA00023136"/>
    </source>
</evidence>
<dbReference type="Pfam" id="PF22461">
    <property type="entry name" value="SLBB_2"/>
    <property type="match status" value="1"/>
</dbReference>
<feature type="domain" description="Polysaccharide export protein N-terminal" evidence="16">
    <location>
        <begin position="39"/>
        <end position="113"/>
    </location>
</feature>
<gene>
    <name evidence="18" type="ORF">GCM10008942_18680</name>
</gene>
<keyword evidence="3" id="KW-0813">Transport</keyword>
<keyword evidence="9" id="KW-0406">Ion transport</keyword>
<accession>A0ABN1EN27</accession>
<proteinExistence type="inferred from homology"/>
<evidence type="ECO:0000256" key="10">
    <source>
        <dbReference type="ARBA" id="ARBA00023114"/>
    </source>
</evidence>
<evidence type="ECO:0000256" key="12">
    <source>
        <dbReference type="ARBA" id="ARBA00023139"/>
    </source>
</evidence>
<keyword evidence="7 15" id="KW-0732">Signal</keyword>
<comment type="caution">
    <text evidence="18">The sequence shown here is derived from an EMBL/GenBank/DDBJ whole genome shotgun (WGS) entry which is preliminary data.</text>
</comment>
<keyword evidence="6" id="KW-0812">Transmembrane</keyword>
<dbReference type="InterPro" id="IPR017477">
    <property type="entry name" value="PEP-CTERM_polysacc_export"/>
</dbReference>
<evidence type="ECO:0000256" key="4">
    <source>
        <dbReference type="ARBA" id="ARBA00022452"/>
    </source>
</evidence>
<comment type="subcellular location">
    <subcellularLocation>
        <location evidence="1">Cell outer membrane</location>
        <topology evidence="1">Multi-pass membrane protein</topology>
    </subcellularLocation>
</comment>
<comment type="similarity">
    <text evidence="2">Belongs to the BexD/CtrA/VexA family.</text>
</comment>
<evidence type="ECO:0000313" key="19">
    <source>
        <dbReference type="Proteomes" id="UP001499951"/>
    </source>
</evidence>
<feature type="chain" id="PRO_5047316497" evidence="15">
    <location>
        <begin position="25"/>
        <end position="208"/>
    </location>
</feature>
<sequence length="208" mass="22009">MIGFARAGLSRPIAFVILALSVLAAGCASNLPPPPPVPENPTAYRIGAGDSIGIFVWQNKELSTEVPVRPDGKISLPLVNDIVAAGKTPTELSNDIQDQLKKFVNNPLVTVIVHSFVGPYSQQVRVVGEAQKPQSLAYRDRMTVLDALIAVGGLTPLAAGDRATLVRSVSGKQVSYGLRLDDLIKDGDMSANAPLAPGDVIIIPQSYF</sequence>
<keyword evidence="10" id="KW-0626">Porin</keyword>
<dbReference type="PANTHER" id="PTHR33619">
    <property type="entry name" value="POLYSACCHARIDE EXPORT PROTEIN GFCE-RELATED"/>
    <property type="match status" value="1"/>
</dbReference>
<dbReference type="InterPro" id="IPR003715">
    <property type="entry name" value="Poly_export_N"/>
</dbReference>
<dbReference type="InterPro" id="IPR049712">
    <property type="entry name" value="Poly_export"/>
</dbReference>
<evidence type="ECO:0000256" key="6">
    <source>
        <dbReference type="ARBA" id="ARBA00022692"/>
    </source>
</evidence>
<keyword evidence="4" id="KW-1134">Transmembrane beta strand</keyword>
<evidence type="ECO:0000259" key="16">
    <source>
        <dbReference type="Pfam" id="PF02563"/>
    </source>
</evidence>
<dbReference type="PANTHER" id="PTHR33619:SF3">
    <property type="entry name" value="POLYSACCHARIDE EXPORT PROTEIN GFCE-RELATED"/>
    <property type="match status" value="1"/>
</dbReference>
<name>A0ABN1EN27_9PROT</name>
<evidence type="ECO:0000256" key="7">
    <source>
        <dbReference type="ARBA" id="ARBA00022729"/>
    </source>
</evidence>
<evidence type="ECO:0000256" key="3">
    <source>
        <dbReference type="ARBA" id="ARBA00022448"/>
    </source>
</evidence>
<evidence type="ECO:0000256" key="1">
    <source>
        <dbReference type="ARBA" id="ARBA00004571"/>
    </source>
</evidence>
<dbReference type="NCBIfam" id="TIGR03027">
    <property type="entry name" value="pepcterm_export"/>
    <property type="match status" value="1"/>
</dbReference>
<feature type="domain" description="SLBB" evidence="17">
    <location>
        <begin position="122"/>
        <end position="203"/>
    </location>
</feature>
<evidence type="ECO:0000256" key="5">
    <source>
        <dbReference type="ARBA" id="ARBA00022597"/>
    </source>
</evidence>
<evidence type="ECO:0000256" key="2">
    <source>
        <dbReference type="ARBA" id="ARBA00009450"/>
    </source>
</evidence>
<evidence type="ECO:0000313" key="18">
    <source>
        <dbReference type="EMBL" id="GAA0570160.1"/>
    </source>
</evidence>
<keyword evidence="19" id="KW-1185">Reference proteome</keyword>
<keyword evidence="8" id="KW-0625">Polysaccharide transport</keyword>
<evidence type="ECO:0000256" key="13">
    <source>
        <dbReference type="ARBA" id="ARBA00023237"/>
    </source>
</evidence>
<keyword evidence="11" id="KW-0472">Membrane</keyword>
<dbReference type="Proteomes" id="UP001499951">
    <property type="component" value="Unassembled WGS sequence"/>
</dbReference>
<dbReference type="Gene3D" id="3.10.560.10">
    <property type="entry name" value="Outer membrane lipoprotein wza domain like"/>
    <property type="match status" value="1"/>
</dbReference>
<keyword evidence="14" id="KW-0449">Lipoprotein</keyword>
<dbReference type="EMBL" id="BAAADD010000004">
    <property type="protein sequence ID" value="GAA0570160.1"/>
    <property type="molecule type" value="Genomic_DNA"/>
</dbReference>
<evidence type="ECO:0000256" key="8">
    <source>
        <dbReference type="ARBA" id="ARBA00023047"/>
    </source>
</evidence>
<keyword evidence="5" id="KW-0762">Sugar transport</keyword>
<evidence type="ECO:0000256" key="15">
    <source>
        <dbReference type="SAM" id="SignalP"/>
    </source>
</evidence>
<keyword evidence="12" id="KW-0564">Palmitate</keyword>
<protein>
    <submittedName>
        <fullName evidence="18">Polysaccharide export protein</fullName>
    </submittedName>
</protein>
<evidence type="ECO:0000259" key="17">
    <source>
        <dbReference type="Pfam" id="PF22461"/>
    </source>
</evidence>
<dbReference type="Pfam" id="PF02563">
    <property type="entry name" value="Poly_export"/>
    <property type="match status" value="1"/>
</dbReference>
<evidence type="ECO:0000256" key="14">
    <source>
        <dbReference type="ARBA" id="ARBA00023288"/>
    </source>
</evidence>
<feature type="signal peptide" evidence="15">
    <location>
        <begin position="1"/>
        <end position="24"/>
    </location>
</feature>
<dbReference type="RefSeq" id="WP_166929433.1">
    <property type="nucleotide sequence ID" value="NZ_BAAADD010000004.1"/>
</dbReference>
<dbReference type="InterPro" id="IPR054765">
    <property type="entry name" value="SLBB_dom"/>
</dbReference>
<evidence type="ECO:0000256" key="9">
    <source>
        <dbReference type="ARBA" id="ARBA00023065"/>
    </source>
</evidence>
<dbReference type="PROSITE" id="PS51257">
    <property type="entry name" value="PROKAR_LIPOPROTEIN"/>
    <property type="match status" value="1"/>
</dbReference>
<keyword evidence="13" id="KW-0998">Cell outer membrane</keyword>
<reference evidence="18 19" key="1">
    <citation type="journal article" date="2019" name="Int. J. Syst. Evol. Microbiol.">
        <title>The Global Catalogue of Microorganisms (GCM) 10K type strain sequencing project: providing services to taxonomists for standard genome sequencing and annotation.</title>
        <authorList>
            <consortium name="The Broad Institute Genomics Platform"/>
            <consortium name="The Broad Institute Genome Sequencing Center for Infectious Disease"/>
            <person name="Wu L."/>
            <person name="Ma J."/>
        </authorList>
    </citation>
    <scope>NUCLEOTIDE SEQUENCE [LARGE SCALE GENOMIC DNA]</scope>
    <source>
        <strain evidence="18 19">JCM 15089</strain>
    </source>
</reference>
<organism evidence="18 19">
    <name type="scientific">Rhizomicrobium electricum</name>
    <dbReference type="NCBI Taxonomy" id="480070"/>
    <lineage>
        <taxon>Bacteria</taxon>
        <taxon>Pseudomonadati</taxon>
        <taxon>Pseudomonadota</taxon>
        <taxon>Alphaproteobacteria</taxon>
        <taxon>Micropepsales</taxon>
        <taxon>Micropepsaceae</taxon>
        <taxon>Rhizomicrobium</taxon>
    </lineage>
</organism>